<evidence type="ECO:0000313" key="11">
    <source>
        <dbReference type="EMBL" id="OLP44685.1"/>
    </source>
</evidence>
<keyword evidence="6 9" id="KW-0479">Metal-binding</keyword>
<dbReference type="EC" id="3.1.3.5" evidence="9"/>
<proteinExistence type="inferred from homology"/>
<comment type="subcellular location">
    <subcellularLocation>
        <location evidence="3 9">Cytoplasm</location>
    </subcellularLocation>
</comment>
<feature type="binding site" evidence="9">
    <location>
        <position position="92"/>
    </location>
    <ligand>
        <name>a divalent metal cation</name>
        <dbReference type="ChEBI" id="CHEBI:60240"/>
    </ligand>
</feature>
<evidence type="ECO:0000313" key="12">
    <source>
        <dbReference type="Proteomes" id="UP000186894"/>
    </source>
</evidence>
<comment type="caution">
    <text evidence="11">The sequence shown here is derived from an EMBL/GenBank/DDBJ whole genome shotgun (WGS) entry which is preliminary data.</text>
</comment>
<organism evidence="11 12">
    <name type="scientific">Rhizobium oryziradicis</name>
    <dbReference type="NCBI Taxonomy" id="1867956"/>
    <lineage>
        <taxon>Bacteria</taxon>
        <taxon>Pseudomonadati</taxon>
        <taxon>Pseudomonadota</taxon>
        <taxon>Alphaproteobacteria</taxon>
        <taxon>Hyphomicrobiales</taxon>
        <taxon>Rhizobiaceae</taxon>
        <taxon>Rhizobium/Agrobacterium group</taxon>
        <taxon>Rhizobium</taxon>
    </lineage>
</organism>
<dbReference type="PANTHER" id="PTHR30457">
    <property type="entry name" value="5'-NUCLEOTIDASE SURE"/>
    <property type="match status" value="1"/>
</dbReference>
<dbReference type="HAMAP" id="MF_00060">
    <property type="entry name" value="SurE"/>
    <property type="match status" value="1"/>
</dbReference>
<dbReference type="GO" id="GO:0004309">
    <property type="term" value="F:exopolyphosphatase activity"/>
    <property type="evidence" value="ECO:0007669"/>
    <property type="project" value="TreeGrafter"/>
</dbReference>
<dbReference type="SUPFAM" id="SSF64167">
    <property type="entry name" value="SurE-like"/>
    <property type="match status" value="1"/>
</dbReference>
<dbReference type="PANTHER" id="PTHR30457:SF12">
    <property type="entry name" value="5'_3'-NUCLEOTIDASE SURE"/>
    <property type="match status" value="1"/>
</dbReference>
<keyword evidence="7 9" id="KW-0547">Nucleotide-binding</keyword>
<dbReference type="FunFam" id="3.40.1210.10:FF:000001">
    <property type="entry name" value="5'/3'-nucleotidase SurE"/>
    <property type="match status" value="1"/>
</dbReference>
<evidence type="ECO:0000256" key="7">
    <source>
        <dbReference type="ARBA" id="ARBA00022741"/>
    </source>
</evidence>
<name>A0A1Q8ZRI1_9HYPH</name>
<evidence type="ECO:0000256" key="9">
    <source>
        <dbReference type="HAMAP-Rule" id="MF_00060"/>
    </source>
</evidence>
<protein>
    <recommendedName>
        <fullName evidence="9">5'-nucleotidase SurE</fullName>
        <ecNumber evidence="9">3.1.3.5</ecNumber>
    </recommendedName>
    <alternativeName>
        <fullName evidence="9">Nucleoside 5'-monophosphate phosphohydrolase</fullName>
    </alternativeName>
</protein>
<dbReference type="RefSeq" id="WP_075640195.1">
    <property type="nucleotide sequence ID" value="NZ_MKIM01000027.1"/>
</dbReference>
<dbReference type="EMBL" id="MKIM01000027">
    <property type="protein sequence ID" value="OLP44685.1"/>
    <property type="molecule type" value="Genomic_DNA"/>
</dbReference>
<dbReference type="NCBIfam" id="NF001490">
    <property type="entry name" value="PRK00346.1-4"/>
    <property type="match status" value="1"/>
</dbReference>
<keyword evidence="12" id="KW-1185">Reference proteome</keyword>
<comment type="cofactor">
    <cofactor evidence="2">
        <name>Mg(2+)</name>
        <dbReference type="ChEBI" id="CHEBI:18420"/>
    </cofactor>
</comment>
<feature type="binding site" evidence="9">
    <location>
        <position position="8"/>
    </location>
    <ligand>
        <name>a divalent metal cation</name>
        <dbReference type="ChEBI" id="CHEBI:60240"/>
    </ligand>
</feature>
<feature type="binding site" evidence="9">
    <location>
        <position position="9"/>
    </location>
    <ligand>
        <name>a divalent metal cation</name>
        <dbReference type="ChEBI" id="CHEBI:60240"/>
    </ligand>
</feature>
<evidence type="ECO:0000256" key="4">
    <source>
        <dbReference type="ARBA" id="ARBA00011062"/>
    </source>
</evidence>
<dbReference type="Gene3D" id="3.40.1210.10">
    <property type="entry name" value="Survival protein SurE-like phosphatase/nucleotidase"/>
    <property type="match status" value="1"/>
</dbReference>
<comment type="cofactor">
    <cofactor evidence="9">
        <name>a divalent metal cation</name>
        <dbReference type="ChEBI" id="CHEBI:60240"/>
    </cofactor>
    <text evidence="9">Binds 1 divalent metal cation per subunit.</text>
</comment>
<evidence type="ECO:0000256" key="1">
    <source>
        <dbReference type="ARBA" id="ARBA00000815"/>
    </source>
</evidence>
<evidence type="ECO:0000256" key="6">
    <source>
        <dbReference type="ARBA" id="ARBA00022723"/>
    </source>
</evidence>
<dbReference type="STRING" id="1867956.BJF95_09310"/>
<dbReference type="GO" id="GO:0008254">
    <property type="term" value="F:3'-nucleotidase activity"/>
    <property type="evidence" value="ECO:0007669"/>
    <property type="project" value="TreeGrafter"/>
</dbReference>
<dbReference type="InterPro" id="IPR030048">
    <property type="entry name" value="SurE"/>
</dbReference>
<dbReference type="GO" id="GO:0046872">
    <property type="term" value="F:metal ion binding"/>
    <property type="evidence" value="ECO:0007669"/>
    <property type="project" value="UniProtKB-UniRule"/>
</dbReference>
<evidence type="ECO:0000259" key="10">
    <source>
        <dbReference type="Pfam" id="PF01975"/>
    </source>
</evidence>
<dbReference type="GO" id="GO:0000166">
    <property type="term" value="F:nucleotide binding"/>
    <property type="evidence" value="ECO:0007669"/>
    <property type="project" value="UniProtKB-KW"/>
</dbReference>
<evidence type="ECO:0000256" key="5">
    <source>
        <dbReference type="ARBA" id="ARBA00022490"/>
    </source>
</evidence>
<dbReference type="Pfam" id="PF01975">
    <property type="entry name" value="SurE"/>
    <property type="match status" value="1"/>
</dbReference>
<comment type="function">
    <text evidence="9">Nucleotidase that shows phosphatase activity on nucleoside 5'-monophosphates.</text>
</comment>
<dbReference type="Proteomes" id="UP000186894">
    <property type="component" value="Unassembled WGS sequence"/>
</dbReference>
<dbReference type="GO" id="GO:0005737">
    <property type="term" value="C:cytoplasm"/>
    <property type="evidence" value="ECO:0007669"/>
    <property type="project" value="UniProtKB-SubCell"/>
</dbReference>
<dbReference type="OrthoDB" id="9780815at2"/>
<gene>
    <name evidence="9" type="primary">surE</name>
    <name evidence="11" type="ORF">BJF95_09310</name>
</gene>
<keyword evidence="5 9" id="KW-0963">Cytoplasm</keyword>
<evidence type="ECO:0000256" key="8">
    <source>
        <dbReference type="ARBA" id="ARBA00022801"/>
    </source>
</evidence>
<dbReference type="AlphaFoldDB" id="A0A1Q8ZRI1"/>
<dbReference type="InterPro" id="IPR002828">
    <property type="entry name" value="SurE-like_Pase/nucleotidase"/>
</dbReference>
<comment type="similarity">
    <text evidence="4 9">Belongs to the SurE nucleotidase family.</text>
</comment>
<comment type="catalytic activity">
    <reaction evidence="1 9">
        <text>a ribonucleoside 5'-phosphate + H2O = a ribonucleoside + phosphate</text>
        <dbReference type="Rhea" id="RHEA:12484"/>
        <dbReference type="ChEBI" id="CHEBI:15377"/>
        <dbReference type="ChEBI" id="CHEBI:18254"/>
        <dbReference type="ChEBI" id="CHEBI:43474"/>
        <dbReference type="ChEBI" id="CHEBI:58043"/>
        <dbReference type="EC" id="3.1.3.5"/>
    </reaction>
</comment>
<dbReference type="GO" id="GO:0008253">
    <property type="term" value="F:5'-nucleotidase activity"/>
    <property type="evidence" value="ECO:0007669"/>
    <property type="project" value="UniProtKB-UniRule"/>
</dbReference>
<evidence type="ECO:0000256" key="3">
    <source>
        <dbReference type="ARBA" id="ARBA00004496"/>
    </source>
</evidence>
<feature type="domain" description="Survival protein SurE-like phosphatase/nucleotidase" evidence="10">
    <location>
        <begin position="3"/>
        <end position="185"/>
    </location>
</feature>
<evidence type="ECO:0000256" key="2">
    <source>
        <dbReference type="ARBA" id="ARBA00001946"/>
    </source>
</evidence>
<accession>A0A1Q8ZRI1</accession>
<keyword evidence="8 9" id="KW-0378">Hydrolase</keyword>
<dbReference type="InterPro" id="IPR036523">
    <property type="entry name" value="SurE-like_sf"/>
</dbReference>
<reference evidence="11 12" key="1">
    <citation type="submission" date="2016-09" db="EMBL/GenBank/DDBJ databases">
        <title>Rhizobium oryziradicis sp. nov., isolated from the root of rice.</title>
        <authorList>
            <person name="Zhao J."/>
            <person name="Zhang X."/>
        </authorList>
    </citation>
    <scope>NUCLEOTIDE SEQUENCE [LARGE SCALE GENOMIC DNA]</scope>
    <source>
        <strain evidence="11 12">N19</strain>
    </source>
</reference>
<sequence>MRILLTNDDGIHADGLAVLERIAHTLSDDVWVVAPETDQSGLAHSLTLSEPLRLRQMGEKRFALRGTPTDCVIMAIRKVMDRKPDLVLSGVNAGANLADDVTYSGTVAGAIEGTVHGIRSFALSQAYSYEPGAPIPWHVAETFAPELIAKLMSVDLPPGTLLNLNFPHCEPDEVQGVEVTAQGKLEFGLSVEERTDGRGFPYYWLRFGDRKGNFRSGTDIRAIREGQISVTPLKLDMTDYSVQDNIAQALATGVVS</sequence>
<feature type="binding site" evidence="9">
    <location>
        <position position="40"/>
    </location>
    <ligand>
        <name>a divalent metal cation</name>
        <dbReference type="ChEBI" id="CHEBI:60240"/>
    </ligand>
</feature>
<dbReference type="NCBIfam" id="TIGR00087">
    <property type="entry name" value="surE"/>
    <property type="match status" value="1"/>
</dbReference>